<keyword evidence="2" id="KW-0472">Membrane</keyword>
<protein>
    <submittedName>
        <fullName evidence="3">Uncharacterized protein</fullName>
    </submittedName>
</protein>
<reference evidence="3" key="1">
    <citation type="submission" date="2020-10" db="EMBL/GenBank/DDBJ databases">
        <title>Microbiome of the Black Sea water column analyzed by genome centric metagenomics.</title>
        <authorList>
            <person name="Cabello-Yeves P.J."/>
            <person name="Callieri C."/>
            <person name="Picazo A."/>
            <person name="Mehrshad M."/>
            <person name="Haro-Moreno J.M."/>
            <person name="Roda-Garcia J."/>
            <person name="Dzembekova N."/>
            <person name="Slabakova V."/>
            <person name="Slabakova N."/>
            <person name="Moncheva S."/>
            <person name="Rodriguez-Valera F."/>
        </authorList>
    </citation>
    <scope>NUCLEOTIDE SEQUENCE</scope>
    <source>
        <strain evidence="3">BS307-5m-G5</strain>
    </source>
</reference>
<evidence type="ECO:0000256" key="2">
    <source>
        <dbReference type="SAM" id="Phobius"/>
    </source>
</evidence>
<name>A0A937L6W5_9PROT</name>
<proteinExistence type="predicted"/>
<evidence type="ECO:0000313" key="4">
    <source>
        <dbReference type="Proteomes" id="UP000785783"/>
    </source>
</evidence>
<evidence type="ECO:0000256" key="1">
    <source>
        <dbReference type="SAM" id="MobiDB-lite"/>
    </source>
</evidence>
<evidence type="ECO:0000313" key="3">
    <source>
        <dbReference type="EMBL" id="MBL6761910.1"/>
    </source>
</evidence>
<feature type="region of interest" description="Disordered" evidence="1">
    <location>
        <begin position="1"/>
        <end position="25"/>
    </location>
</feature>
<sequence length="124" mass="13116">MSQDTGNPPAAETSSEDNADPDLTSNPRYVRILLVTVILLGVLLVGGAAVVISTVIARLSAPEAPAAPDFGTMTINIPKGARLIDVDNGAARIILRLEDKDGPLLLLLDPRKGHETGRIRLTEK</sequence>
<comment type="caution">
    <text evidence="3">The sequence shown here is derived from an EMBL/GenBank/DDBJ whole genome shotgun (WGS) entry which is preliminary data.</text>
</comment>
<gene>
    <name evidence="3" type="ORF">ISQ19_04350</name>
</gene>
<dbReference type="EMBL" id="JADHOK010000048">
    <property type="protein sequence ID" value="MBL6761910.1"/>
    <property type="molecule type" value="Genomic_DNA"/>
</dbReference>
<dbReference type="AlphaFoldDB" id="A0A937L6W5"/>
<accession>A0A937L6W5</accession>
<keyword evidence="2" id="KW-1133">Transmembrane helix</keyword>
<dbReference type="Proteomes" id="UP000785783">
    <property type="component" value="Unassembled WGS sequence"/>
</dbReference>
<feature type="transmembrane region" description="Helical" evidence="2">
    <location>
        <begin position="29"/>
        <end position="52"/>
    </location>
</feature>
<organism evidence="3 4">
    <name type="scientific">PS1 clade bacterium</name>
    <dbReference type="NCBI Taxonomy" id="2175152"/>
    <lineage>
        <taxon>Bacteria</taxon>
        <taxon>Pseudomonadati</taxon>
        <taxon>Pseudomonadota</taxon>
        <taxon>Alphaproteobacteria</taxon>
        <taxon>PS1 clade</taxon>
    </lineage>
</organism>
<keyword evidence="2" id="KW-0812">Transmembrane</keyword>